<keyword evidence="2" id="KW-1185">Reference proteome</keyword>
<evidence type="ECO:0000313" key="1">
    <source>
        <dbReference type="EMBL" id="GGY40026.1"/>
    </source>
</evidence>
<name>A0ABQ3ABT6_9ACTN</name>
<proteinExistence type="predicted"/>
<organism evidence="1 2">
    <name type="scientific">Streptomyces xanthochromogenes</name>
    <dbReference type="NCBI Taxonomy" id="67384"/>
    <lineage>
        <taxon>Bacteria</taxon>
        <taxon>Bacillati</taxon>
        <taxon>Actinomycetota</taxon>
        <taxon>Actinomycetes</taxon>
        <taxon>Kitasatosporales</taxon>
        <taxon>Streptomycetaceae</taxon>
        <taxon>Streptomyces</taxon>
    </lineage>
</organism>
<evidence type="ECO:0008006" key="3">
    <source>
        <dbReference type="Google" id="ProtNLM"/>
    </source>
</evidence>
<protein>
    <recommendedName>
        <fullName evidence="3">MmgE/PrpD family protein</fullName>
    </recommendedName>
</protein>
<gene>
    <name evidence="1" type="ORF">GCM10010326_37470</name>
</gene>
<accession>A0ABQ3ABT6</accession>
<dbReference type="EMBL" id="BMUU01000006">
    <property type="protein sequence ID" value="GGY40026.1"/>
    <property type="molecule type" value="Genomic_DNA"/>
</dbReference>
<sequence>MKAEIVTLQSRTGQIVFVYRPHLIGTPARIAAERAFGAHAEEVLSASVAVLRALECAPLEADAAGLAILSCLGSATGTKIDLAYVREEGHAMGPSPLPGRTMIAAPLWYGSAVAGSIALLAGEAQVRAAATRARYVGAVMDAAAAMSGQLTRSGVRRAS</sequence>
<dbReference type="Proteomes" id="UP000600946">
    <property type="component" value="Unassembled WGS sequence"/>
</dbReference>
<evidence type="ECO:0000313" key="2">
    <source>
        <dbReference type="Proteomes" id="UP000600946"/>
    </source>
</evidence>
<reference evidence="2" key="1">
    <citation type="journal article" date="2019" name="Int. J. Syst. Evol. Microbiol.">
        <title>The Global Catalogue of Microorganisms (GCM) 10K type strain sequencing project: providing services to taxonomists for standard genome sequencing and annotation.</title>
        <authorList>
            <consortium name="The Broad Institute Genomics Platform"/>
            <consortium name="The Broad Institute Genome Sequencing Center for Infectious Disease"/>
            <person name="Wu L."/>
            <person name="Ma J."/>
        </authorList>
    </citation>
    <scope>NUCLEOTIDE SEQUENCE [LARGE SCALE GENOMIC DNA]</scope>
    <source>
        <strain evidence="2">JCM 4594</strain>
    </source>
</reference>
<comment type="caution">
    <text evidence="1">The sequence shown here is derived from an EMBL/GenBank/DDBJ whole genome shotgun (WGS) entry which is preliminary data.</text>
</comment>